<dbReference type="EMBL" id="CAMGYJ010000010">
    <property type="protein sequence ID" value="CAI0552539.1"/>
    <property type="molecule type" value="Genomic_DNA"/>
</dbReference>
<keyword evidence="2" id="KW-1185">Reference proteome</keyword>
<gene>
    <name evidence="1" type="ORF">LITE_LOCUS46468</name>
</gene>
<name>A0AAV0R4A6_9ROSI</name>
<protein>
    <submittedName>
        <fullName evidence="1">Uncharacterized protein</fullName>
    </submittedName>
</protein>
<organism evidence="1 2">
    <name type="scientific">Linum tenue</name>
    <dbReference type="NCBI Taxonomy" id="586396"/>
    <lineage>
        <taxon>Eukaryota</taxon>
        <taxon>Viridiplantae</taxon>
        <taxon>Streptophyta</taxon>
        <taxon>Embryophyta</taxon>
        <taxon>Tracheophyta</taxon>
        <taxon>Spermatophyta</taxon>
        <taxon>Magnoliopsida</taxon>
        <taxon>eudicotyledons</taxon>
        <taxon>Gunneridae</taxon>
        <taxon>Pentapetalae</taxon>
        <taxon>rosids</taxon>
        <taxon>fabids</taxon>
        <taxon>Malpighiales</taxon>
        <taxon>Linaceae</taxon>
        <taxon>Linum</taxon>
    </lineage>
</organism>
<accession>A0AAV0R4A6</accession>
<evidence type="ECO:0000313" key="1">
    <source>
        <dbReference type="EMBL" id="CAI0552539.1"/>
    </source>
</evidence>
<sequence>MAYSKCFSFMQL</sequence>
<comment type="caution">
    <text evidence="1">The sequence shown here is derived from an EMBL/GenBank/DDBJ whole genome shotgun (WGS) entry which is preliminary data.</text>
</comment>
<evidence type="ECO:0000313" key="2">
    <source>
        <dbReference type="Proteomes" id="UP001154282"/>
    </source>
</evidence>
<proteinExistence type="predicted"/>
<reference evidence="1" key="1">
    <citation type="submission" date="2022-08" db="EMBL/GenBank/DDBJ databases">
        <authorList>
            <person name="Gutierrez-Valencia J."/>
        </authorList>
    </citation>
    <scope>NUCLEOTIDE SEQUENCE</scope>
</reference>
<dbReference type="Proteomes" id="UP001154282">
    <property type="component" value="Unassembled WGS sequence"/>
</dbReference>